<dbReference type="SUPFAM" id="SSF54695">
    <property type="entry name" value="POZ domain"/>
    <property type="match status" value="1"/>
</dbReference>
<protein>
    <recommendedName>
        <fullName evidence="1">BTB domain-containing protein</fullName>
    </recommendedName>
</protein>
<evidence type="ECO:0000259" key="1">
    <source>
        <dbReference type="PROSITE" id="PS50097"/>
    </source>
</evidence>
<evidence type="ECO:0000313" key="2">
    <source>
        <dbReference type="EMBL" id="KAJ7611816.1"/>
    </source>
</evidence>
<dbReference type="CDD" id="cd18186">
    <property type="entry name" value="BTB_POZ_ZBTB_KLHL-like"/>
    <property type="match status" value="1"/>
</dbReference>
<dbReference type="InterPro" id="IPR000210">
    <property type="entry name" value="BTB/POZ_dom"/>
</dbReference>
<feature type="domain" description="BTB" evidence="1">
    <location>
        <begin position="18"/>
        <end position="48"/>
    </location>
</feature>
<proteinExistence type="predicted"/>
<name>A0AAD7B6X5_9AGAR</name>
<dbReference type="Gene3D" id="3.30.710.10">
    <property type="entry name" value="Potassium Channel Kv1.1, Chain A"/>
    <property type="match status" value="1"/>
</dbReference>
<dbReference type="EMBL" id="JARKIF010000032">
    <property type="protein sequence ID" value="KAJ7611816.1"/>
    <property type="molecule type" value="Genomic_DNA"/>
</dbReference>
<evidence type="ECO:0000313" key="3">
    <source>
        <dbReference type="Proteomes" id="UP001221142"/>
    </source>
</evidence>
<dbReference type="PROSITE" id="PS50097">
    <property type="entry name" value="BTB"/>
    <property type="match status" value="1"/>
</dbReference>
<comment type="caution">
    <text evidence="2">The sequence shown here is derived from an EMBL/GenBank/DDBJ whole genome shotgun (WGS) entry which is preliminary data.</text>
</comment>
<reference evidence="2" key="1">
    <citation type="submission" date="2023-03" db="EMBL/GenBank/DDBJ databases">
        <title>Massive genome expansion in bonnet fungi (Mycena s.s.) driven by repeated elements and novel gene families across ecological guilds.</title>
        <authorList>
            <consortium name="Lawrence Berkeley National Laboratory"/>
            <person name="Harder C.B."/>
            <person name="Miyauchi S."/>
            <person name="Viragh M."/>
            <person name="Kuo A."/>
            <person name="Thoen E."/>
            <person name="Andreopoulos B."/>
            <person name="Lu D."/>
            <person name="Skrede I."/>
            <person name="Drula E."/>
            <person name="Henrissat B."/>
            <person name="Morin E."/>
            <person name="Kohler A."/>
            <person name="Barry K."/>
            <person name="LaButti K."/>
            <person name="Morin E."/>
            <person name="Salamov A."/>
            <person name="Lipzen A."/>
            <person name="Mereny Z."/>
            <person name="Hegedus B."/>
            <person name="Baldrian P."/>
            <person name="Stursova M."/>
            <person name="Weitz H."/>
            <person name="Taylor A."/>
            <person name="Grigoriev I.V."/>
            <person name="Nagy L.G."/>
            <person name="Martin F."/>
            <person name="Kauserud H."/>
        </authorList>
    </citation>
    <scope>NUCLEOTIDE SEQUENCE</scope>
    <source>
        <strain evidence="2">9284</strain>
    </source>
</reference>
<accession>A0AAD7B6X5</accession>
<dbReference type="Proteomes" id="UP001221142">
    <property type="component" value="Unassembled WGS sequence"/>
</dbReference>
<dbReference type="AlphaFoldDB" id="A0AAD7B6X5"/>
<dbReference type="InterPro" id="IPR011333">
    <property type="entry name" value="SKP1/BTB/POZ_sf"/>
</dbReference>
<sequence>MQVDDTPHRIPELWFEDGNIVIQAENSQFRVHRGILAACSAVFKDMLSFPQPADVELVEGCPVVHLTDAPTEVTVFLRAIFVPDYFMPFPAKTEYEIIRGCLRLSHKYGVEHLRLRALVHFSSRFRTTLSQYNDARYPYHDSGSIGRPQSDIISWLPGGVSSEMSCIQLAREVNAPWVLPLAFYTLSDSLGQRCTTVGEFIRGTTRNGLSVAISPEDQESFLSGHIRQTQFSTTRILAVFWSPIEMPECRSLIKCLKGPLSAVNTMQEAISECPSIPLEIWVESDFDMESWDHGICMSCREQLQRAHQAVREKF</sequence>
<dbReference type="Pfam" id="PF00651">
    <property type="entry name" value="BTB"/>
    <property type="match status" value="1"/>
</dbReference>
<organism evidence="2 3">
    <name type="scientific">Roridomyces roridus</name>
    <dbReference type="NCBI Taxonomy" id="1738132"/>
    <lineage>
        <taxon>Eukaryota</taxon>
        <taxon>Fungi</taxon>
        <taxon>Dikarya</taxon>
        <taxon>Basidiomycota</taxon>
        <taxon>Agaricomycotina</taxon>
        <taxon>Agaricomycetes</taxon>
        <taxon>Agaricomycetidae</taxon>
        <taxon>Agaricales</taxon>
        <taxon>Marasmiineae</taxon>
        <taxon>Mycenaceae</taxon>
        <taxon>Roridomyces</taxon>
    </lineage>
</organism>
<keyword evidence="3" id="KW-1185">Reference proteome</keyword>
<gene>
    <name evidence="2" type="ORF">FB45DRAFT_1009626</name>
</gene>